<dbReference type="EMBL" id="FNNA01000002">
    <property type="protein sequence ID" value="SDW93592.1"/>
    <property type="molecule type" value="Genomic_DNA"/>
</dbReference>
<dbReference type="Gene3D" id="3.90.220.20">
    <property type="entry name" value="DNA methylase specificity domains"/>
    <property type="match status" value="2"/>
</dbReference>
<keyword evidence="6" id="KW-1185">Reference proteome</keyword>
<dbReference type="InterPro" id="IPR044946">
    <property type="entry name" value="Restrct_endonuc_typeI_TRD_sf"/>
</dbReference>
<gene>
    <name evidence="5" type="ORF">SAMN05444276_102553</name>
</gene>
<evidence type="ECO:0000313" key="5">
    <source>
        <dbReference type="EMBL" id="SDW93592.1"/>
    </source>
</evidence>
<dbReference type="Pfam" id="PF01420">
    <property type="entry name" value="Methylase_S"/>
    <property type="match status" value="2"/>
</dbReference>
<sequence>MRGQIEATSSLPALWTSAPLRELCSFHNGLWKGKKAPFETVNVIRNTNFKAGGRIDLTDVAVLEVEARQFAKRRLLKNDIIIEKSGGGPKQPVGRVVLFDLDSGNYSFSNFTSAIRVEDVQRIHPIFLHRVLYYWYLSGKTEPLQRHSTGIRNLDFDNYKELHVPLPPLEEQKRIVAVLDQAFAALDRARAHAEANLTDAKEMFDSWLSSAFEFGHENWPKKKLPDIAENLDRLRVPITKKDRRSGDVPYYGASGVVDHVQEHIFNEDLLLVSEDGANLLARTYPIAFSISGKAWVNNHAHVLRFGDLDSQEFVRLYLNSIDLEPWVSGMAQPKLNQKALSSIPIPFPGIADRSRIVEEAVDVWRESQALARNYDAQLTDIADLRQSLLQKAFSGQLTA</sequence>
<protein>
    <submittedName>
        <fullName evidence="5">Type I restriction enzyme, S subunit</fullName>
    </submittedName>
</protein>
<dbReference type="PANTHER" id="PTHR43140:SF1">
    <property type="entry name" value="TYPE I RESTRICTION ENZYME ECOKI SPECIFICITY SUBUNIT"/>
    <property type="match status" value="1"/>
</dbReference>
<dbReference type="InterPro" id="IPR000055">
    <property type="entry name" value="Restrct_endonuc_typeI_TRD"/>
</dbReference>
<dbReference type="GO" id="GO:0009307">
    <property type="term" value="P:DNA restriction-modification system"/>
    <property type="evidence" value="ECO:0007669"/>
    <property type="project" value="UniProtKB-KW"/>
</dbReference>
<dbReference type="AlphaFoldDB" id="A0A1H2XL43"/>
<dbReference type="PANTHER" id="PTHR43140">
    <property type="entry name" value="TYPE-1 RESTRICTION ENZYME ECOKI SPECIFICITY PROTEIN"/>
    <property type="match status" value="1"/>
</dbReference>
<evidence type="ECO:0000256" key="2">
    <source>
        <dbReference type="ARBA" id="ARBA00022747"/>
    </source>
</evidence>
<keyword evidence="3" id="KW-0238">DNA-binding</keyword>
<dbReference type="InterPro" id="IPR051212">
    <property type="entry name" value="Type-I_RE_S_subunit"/>
</dbReference>
<accession>A0A1H2XL43</accession>
<dbReference type="STRING" id="1545044.SAMN05444276_102553"/>
<dbReference type="SUPFAM" id="SSF116734">
    <property type="entry name" value="DNA methylase specificity domain"/>
    <property type="match status" value="2"/>
</dbReference>
<dbReference type="Proteomes" id="UP000182944">
    <property type="component" value="Unassembled WGS sequence"/>
</dbReference>
<keyword evidence="2" id="KW-0680">Restriction system</keyword>
<dbReference type="OrthoDB" id="164285at2"/>
<dbReference type="RefSeq" id="WP_081969031.1">
    <property type="nucleotide sequence ID" value="NZ_FNNA01000002.1"/>
</dbReference>
<evidence type="ECO:0000256" key="1">
    <source>
        <dbReference type="ARBA" id="ARBA00010923"/>
    </source>
</evidence>
<evidence type="ECO:0000313" key="6">
    <source>
        <dbReference type="Proteomes" id="UP000182944"/>
    </source>
</evidence>
<feature type="domain" description="Type I restriction modification DNA specificity" evidence="4">
    <location>
        <begin position="217"/>
        <end position="353"/>
    </location>
</feature>
<evidence type="ECO:0000259" key="4">
    <source>
        <dbReference type="Pfam" id="PF01420"/>
    </source>
</evidence>
<reference evidence="6" key="1">
    <citation type="submission" date="2016-10" db="EMBL/GenBank/DDBJ databases">
        <authorList>
            <person name="Varghese N."/>
            <person name="Submissions S."/>
        </authorList>
    </citation>
    <scope>NUCLEOTIDE SEQUENCE [LARGE SCALE GENOMIC DNA]</scope>
    <source>
        <strain evidence="6">DSM 29303</strain>
    </source>
</reference>
<dbReference type="CDD" id="cd17262">
    <property type="entry name" value="RMtype1_S_Aco12261I-TRD2-CR2"/>
    <property type="match status" value="1"/>
</dbReference>
<evidence type="ECO:0000256" key="3">
    <source>
        <dbReference type="ARBA" id="ARBA00023125"/>
    </source>
</evidence>
<name>A0A1H2XL43_9RHOB</name>
<proteinExistence type="inferred from homology"/>
<dbReference type="GO" id="GO:0003677">
    <property type="term" value="F:DNA binding"/>
    <property type="evidence" value="ECO:0007669"/>
    <property type="project" value="UniProtKB-KW"/>
</dbReference>
<feature type="domain" description="Type I restriction modification DNA specificity" evidence="4">
    <location>
        <begin position="15"/>
        <end position="186"/>
    </location>
</feature>
<organism evidence="5 6">
    <name type="scientific">Paracoccus sanguinis</name>
    <dbReference type="NCBI Taxonomy" id="1545044"/>
    <lineage>
        <taxon>Bacteria</taxon>
        <taxon>Pseudomonadati</taxon>
        <taxon>Pseudomonadota</taxon>
        <taxon>Alphaproteobacteria</taxon>
        <taxon>Rhodobacterales</taxon>
        <taxon>Paracoccaceae</taxon>
        <taxon>Paracoccus</taxon>
    </lineage>
</organism>
<comment type="similarity">
    <text evidence="1">Belongs to the type-I restriction system S methylase family.</text>
</comment>